<evidence type="ECO:0000313" key="2">
    <source>
        <dbReference type="Proteomes" id="UP001610563"/>
    </source>
</evidence>
<evidence type="ECO:0000313" key="1">
    <source>
        <dbReference type="EMBL" id="KAL2798054.1"/>
    </source>
</evidence>
<dbReference type="Proteomes" id="UP001610563">
    <property type="component" value="Unassembled WGS sequence"/>
</dbReference>
<gene>
    <name evidence="1" type="ORF">BJX66DRAFT_62655</name>
</gene>
<comment type="caution">
    <text evidence="1">The sequence shown here is derived from an EMBL/GenBank/DDBJ whole genome shotgun (WGS) entry which is preliminary data.</text>
</comment>
<accession>A0ABR4GG76</accession>
<reference evidence="1 2" key="1">
    <citation type="submission" date="2024-07" db="EMBL/GenBank/DDBJ databases">
        <title>Section-level genome sequencing and comparative genomics of Aspergillus sections Usti and Cavernicolus.</title>
        <authorList>
            <consortium name="Lawrence Berkeley National Laboratory"/>
            <person name="Nybo J.L."/>
            <person name="Vesth T.C."/>
            <person name="Theobald S."/>
            <person name="Frisvad J.C."/>
            <person name="Larsen T.O."/>
            <person name="Kjaerboelling I."/>
            <person name="Rothschild-Mancinelli K."/>
            <person name="Lyhne E.K."/>
            <person name="Kogle M.E."/>
            <person name="Barry K."/>
            <person name="Clum A."/>
            <person name="Na H."/>
            <person name="Ledsgaard L."/>
            <person name="Lin J."/>
            <person name="Lipzen A."/>
            <person name="Kuo A."/>
            <person name="Riley R."/>
            <person name="Mondo S."/>
            <person name="Labutti K."/>
            <person name="Haridas S."/>
            <person name="Pangalinan J."/>
            <person name="Salamov A.A."/>
            <person name="Simmons B.A."/>
            <person name="Magnuson J.K."/>
            <person name="Chen J."/>
            <person name="Drula E."/>
            <person name="Henrissat B."/>
            <person name="Wiebenga A."/>
            <person name="Lubbers R.J."/>
            <person name="Gomes A.C."/>
            <person name="Makela M.R."/>
            <person name="Stajich J."/>
            <person name="Grigoriev I.V."/>
            <person name="Mortensen U.H."/>
            <person name="De Vries R.P."/>
            <person name="Baker S.E."/>
            <person name="Andersen M.R."/>
        </authorList>
    </citation>
    <scope>NUCLEOTIDE SEQUENCE [LARGE SCALE GENOMIC DNA]</scope>
    <source>
        <strain evidence="1 2">CBS 209.92</strain>
    </source>
</reference>
<protein>
    <submittedName>
        <fullName evidence="1">Uncharacterized protein</fullName>
    </submittedName>
</protein>
<name>A0ABR4GG76_9EURO</name>
<keyword evidence="2" id="KW-1185">Reference proteome</keyword>
<organism evidence="1 2">
    <name type="scientific">Aspergillus keveii</name>
    <dbReference type="NCBI Taxonomy" id="714993"/>
    <lineage>
        <taxon>Eukaryota</taxon>
        <taxon>Fungi</taxon>
        <taxon>Dikarya</taxon>
        <taxon>Ascomycota</taxon>
        <taxon>Pezizomycotina</taxon>
        <taxon>Eurotiomycetes</taxon>
        <taxon>Eurotiomycetidae</taxon>
        <taxon>Eurotiales</taxon>
        <taxon>Aspergillaceae</taxon>
        <taxon>Aspergillus</taxon>
        <taxon>Aspergillus subgen. Nidulantes</taxon>
    </lineage>
</organism>
<proteinExistence type="predicted"/>
<dbReference type="EMBL" id="JBFTWV010000015">
    <property type="protein sequence ID" value="KAL2798054.1"/>
    <property type="molecule type" value="Genomic_DNA"/>
</dbReference>
<sequence length="167" mass="19137">MAQGHHILRELLRGHLIPRKAHDDRVRSLVRQQRISFVEFQGRSPMYHPGIRPHLMAQGLQGGVCILARSPRDFWASHPTHEAGQTTVRLHVYIRGDSFLEAGWVLSAGMKCGVPKPGWPMSNSPKYIKRAHIRMDWEMPAVPYRMQESFLLALTRRPLPGTWAFSN</sequence>